<evidence type="ECO:0000313" key="2">
    <source>
        <dbReference type="EMBL" id="SDF85469.1"/>
    </source>
</evidence>
<name>A0A1G7PIH6_9GAMM</name>
<keyword evidence="3" id="KW-1185">Reference proteome</keyword>
<evidence type="ECO:0000256" key="1">
    <source>
        <dbReference type="SAM" id="MobiDB-lite"/>
    </source>
</evidence>
<proteinExistence type="predicted"/>
<dbReference type="EMBL" id="FNCI01000002">
    <property type="protein sequence ID" value="SDF85469.1"/>
    <property type="molecule type" value="Genomic_DNA"/>
</dbReference>
<evidence type="ECO:0000313" key="3">
    <source>
        <dbReference type="Proteomes" id="UP000198641"/>
    </source>
</evidence>
<feature type="compositionally biased region" description="Gly residues" evidence="1">
    <location>
        <begin position="41"/>
        <end position="51"/>
    </location>
</feature>
<reference evidence="2 3" key="1">
    <citation type="submission" date="2016-10" db="EMBL/GenBank/DDBJ databases">
        <authorList>
            <person name="de Groot N.N."/>
        </authorList>
    </citation>
    <scope>NUCLEOTIDE SEQUENCE [LARGE SCALE GENOMIC DNA]</scope>
    <source>
        <strain evidence="2 3">BH539</strain>
    </source>
</reference>
<feature type="region of interest" description="Disordered" evidence="1">
    <location>
        <begin position="1"/>
        <end position="51"/>
    </location>
</feature>
<organism evidence="2 3">
    <name type="scientific">Onishia taeanensis</name>
    <dbReference type="NCBI Taxonomy" id="284577"/>
    <lineage>
        <taxon>Bacteria</taxon>
        <taxon>Pseudomonadati</taxon>
        <taxon>Pseudomonadota</taxon>
        <taxon>Gammaproteobacteria</taxon>
        <taxon>Oceanospirillales</taxon>
        <taxon>Halomonadaceae</taxon>
        <taxon>Onishia</taxon>
    </lineage>
</organism>
<accession>A0A1G7PIH6</accession>
<protein>
    <submittedName>
        <fullName evidence="2">Uncharacterized protein</fullName>
    </submittedName>
</protein>
<gene>
    <name evidence="2" type="ORF">SAMN05216571_102314</name>
</gene>
<sequence>MLSLVYPSRPAARSGGDILTRRPPHQARAPRLTEQLAMPRGSGGDTSGGYEGVQLDARLAIIPPAR</sequence>
<dbReference type="Proteomes" id="UP000198641">
    <property type="component" value="Unassembled WGS sequence"/>
</dbReference>
<dbReference type="AlphaFoldDB" id="A0A1G7PIH6"/>